<evidence type="ECO:0000256" key="3">
    <source>
        <dbReference type="ARBA" id="ARBA00011510"/>
    </source>
</evidence>
<evidence type="ECO:0000313" key="9">
    <source>
        <dbReference type="EMBL" id="WOH03918.1"/>
    </source>
</evidence>
<organism evidence="9 10">
    <name type="scientific">Daucus carota subsp. sativus</name>
    <name type="common">Carrot</name>
    <dbReference type="NCBI Taxonomy" id="79200"/>
    <lineage>
        <taxon>Eukaryota</taxon>
        <taxon>Viridiplantae</taxon>
        <taxon>Streptophyta</taxon>
        <taxon>Embryophyta</taxon>
        <taxon>Tracheophyta</taxon>
        <taxon>Spermatophyta</taxon>
        <taxon>Magnoliopsida</taxon>
        <taxon>eudicotyledons</taxon>
        <taxon>Gunneridae</taxon>
        <taxon>Pentapetalae</taxon>
        <taxon>asterids</taxon>
        <taxon>campanulids</taxon>
        <taxon>Apiales</taxon>
        <taxon>Apiaceae</taxon>
        <taxon>Apioideae</taxon>
        <taxon>Scandiceae</taxon>
        <taxon>Daucinae</taxon>
        <taxon>Daucus</taxon>
        <taxon>Daucus sect. Daucus</taxon>
    </lineage>
</organism>
<protein>
    <recommendedName>
        <fullName evidence="4">Protein TIC 214</fullName>
    </recommendedName>
    <alternativeName>
        <fullName evidence="8">Translocon at the inner envelope membrane of chloroplasts 214</fullName>
    </alternativeName>
</protein>
<evidence type="ECO:0000256" key="2">
    <source>
        <dbReference type="ARBA" id="ARBA00009956"/>
    </source>
</evidence>
<sequence length="49" mass="6011">MFWPRPFSLEKSTRLCNDKTRKYYLPKMYDPILNGLYRGTIQKKFHLQS</sequence>
<keyword evidence="6" id="KW-0813">Transport</keyword>
<evidence type="ECO:0000256" key="6">
    <source>
        <dbReference type="ARBA" id="ARBA00022927"/>
    </source>
</evidence>
<evidence type="ECO:0000256" key="5">
    <source>
        <dbReference type="ARBA" id="ARBA00022692"/>
    </source>
</evidence>
<evidence type="ECO:0000313" key="10">
    <source>
        <dbReference type="Proteomes" id="UP000077755"/>
    </source>
</evidence>
<comment type="subunit">
    <text evidence="3">Part of the Tic complex.</text>
</comment>
<evidence type="ECO:0000256" key="4">
    <source>
        <dbReference type="ARBA" id="ARBA00016640"/>
    </source>
</evidence>
<gene>
    <name evidence="9" type="ORF">DCAR_0623321</name>
</gene>
<keyword evidence="6" id="KW-0653">Protein transport</keyword>
<evidence type="ECO:0000256" key="8">
    <source>
        <dbReference type="ARBA" id="ARBA00029978"/>
    </source>
</evidence>
<evidence type="ECO:0000256" key="7">
    <source>
        <dbReference type="ARBA" id="ARBA00022989"/>
    </source>
</evidence>
<keyword evidence="7" id="KW-1133">Transmembrane helix</keyword>
<dbReference type="Pfam" id="PF05758">
    <property type="entry name" value="Ycf1"/>
    <property type="match status" value="1"/>
</dbReference>
<dbReference type="EMBL" id="CP093348">
    <property type="protein sequence ID" value="WOH03918.1"/>
    <property type="molecule type" value="Genomic_DNA"/>
</dbReference>
<proteinExistence type="inferred from homology"/>
<comment type="similarity">
    <text evidence="2">Belongs to the TIC214 family.</text>
</comment>
<keyword evidence="10" id="KW-1185">Reference proteome</keyword>
<comment type="subcellular location">
    <subcellularLocation>
        <location evidence="1">Plastid membrane</location>
        <topology evidence="1">Multi-pass membrane protein</topology>
    </subcellularLocation>
</comment>
<evidence type="ECO:0000256" key="1">
    <source>
        <dbReference type="ARBA" id="ARBA00004446"/>
    </source>
</evidence>
<keyword evidence="5" id="KW-0812">Transmembrane</keyword>
<dbReference type="GO" id="GO:0042170">
    <property type="term" value="C:plastid membrane"/>
    <property type="evidence" value="ECO:0007669"/>
    <property type="project" value="UniProtKB-SubCell"/>
</dbReference>
<dbReference type="InterPro" id="IPR008896">
    <property type="entry name" value="TIC214"/>
</dbReference>
<accession>A0AAF0X9H3</accession>
<name>A0AAF0X9H3_DAUCS</name>
<reference evidence="9" key="1">
    <citation type="journal article" date="2016" name="Nat. Genet.">
        <title>A high-quality carrot genome assembly provides new insights into carotenoid accumulation and asterid genome evolution.</title>
        <authorList>
            <person name="Iorizzo M."/>
            <person name="Ellison S."/>
            <person name="Senalik D."/>
            <person name="Zeng P."/>
            <person name="Satapoomin P."/>
            <person name="Huang J."/>
            <person name="Bowman M."/>
            <person name="Iovene M."/>
            <person name="Sanseverino W."/>
            <person name="Cavagnaro P."/>
            <person name="Yildiz M."/>
            <person name="Macko-Podgorni A."/>
            <person name="Moranska E."/>
            <person name="Grzebelus E."/>
            <person name="Grzebelus D."/>
            <person name="Ashrafi H."/>
            <person name="Zheng Z."/>
            <person name="Cheng S."/>
            <person name="Spooner D."/>
            <person name="Van Deynze A."/>
            <person name="Simon P."/>
        </authorList>
    </citation>
    <scope>NUCLEOTIDE SEQUENCE</scope>
    <source>
        <tissue evidence="9">Leaf</tissue>
    </source>
</reference>
<dbReference type="Proteomes" id="UP000077755">
    <property type="component" value="Chromosome 6"/>
</dbReference>
<keyword evidence="7" id="KW-0472">Membrane</keyword>
<reference evidence="9" key="2">
    <citation type="submission" date="2022-03" db="EMBL/GenBank/DDBJ databases">
        <title>Draft title - Genomic analysis of global carrot germplasm unveils the trajectory of domestication and the origin of high carotenoid orange carrot.</title>
        <authorList>
            <person name="Iorizzo M."/>
            <person name="Ellison S."/>
            <person name="Senalik D."/>
            <person name="Macko-Podgorni A."/>
            <person name="Grzebelus D."/>
            <person name="Bostan H."/>
            <person name="Rolling W."/>
            <person name="Curaba J."/>
            <person name="Simon P."/>
        </authorList>
    </citation>
    <scope>NUCLEOTIDE SEQUENCE</scope>
    <source>
        <tissue evidence="9">Leaf</tissue>
    </source>
</reference>
<dbReference type="GO" id="GO:0015031">
    <property type="term" value="P:protein transport"/>
    <property type="evidence" value="ECO:0007669"/>
    <property type="project" value="UniProtKB-KW"/>
</dbReference>
<dbReference type="AlphaFoldDB" id="A0AAF0X9H3"/>